<dbReference type="InterPro" id="IPR035234">
    <property type="entry name" value="IgGFc-bd_N"/>
</dbReference>
<dbReference type="InterPro" id="IPR012334">
    <property type="entry name" value="Pectin_lyas_fold"/>
</dbReference>
<dbReference type="InterPro" id="IPR022409">
    <property type="entry name" value="PKD/Chitinase_dom"/>
</dbReference>
<dbReference type="InterPro" id="IPR000601">
    <property type="entry name" value="PKD_dom"/>
</dbReference>
<dbReference type="Pfam" id="PF19081">
    <property type="entry name" value="Ig_7"/>
    <property type="match status" value="1"/>
</dbReference>
<dbReference type="InterPro" id="IPR006626">
    <property type="entry name" value="PbH1"/>
</dbReference>
<feature type="chain" id="PRO_5020985254" evidence="1">
    <location>
        <begin position="36"/>
        <end position="3381"/>
    </location>
</feature>
<dbReference type="RefSeq" id="WP_129003755.1">
    <property type="nucleotide sequence ID" value="NZ_SDHZ01000002.1"/>
</dbReference>
<comment type="caution">
    <text evidence="3">The sequence shown here is derived from an EMBL/GenBank/DDBJ whole genome shotgun (WGS) entry which is preliminary data.</text>
</comment>
<dbReference type="Gene3D" id="2.60.40.10">
    <property type="entry name" value="Immunoglobulins"/>
    <property type="match status" value="1"/>
</dbReference>
<protein>
    <submittedName>
        <fullName evidence="3">T9SS type B sorting domain-containing protein</fullName>
    </submittedName>
</protein>
<dbReference type="EMBL" id="SDHZ01000002">
    <property type="protein sequence ID" value="RXK82938.1"/>
    <property type="molecule type" value="Genomic_DNA"/>
</dbReference>
<sequence>MKLRCSQLFVCCLRTNMAVCRVVFPALLFSLLSLAAMAQAPPSCPDNFTGGKVSLANPPGCTGSTLNFSLTGNSSGPIMMYFVERAGSPAGPFITVGANPDPTKLSATSIPGLSYYRIGVYCTVGQLYAYSDTLTFRAGPLAGNYTINSSLPESATNFTSFSAAAQVLGDCGVDGAVVFDVATTNTVYREQVLIPEIPGSSSTNTITFNGNGNTLAWASKINSAPYVLKLNGADYVTVDNLKIDATGGTYGFGIHMMNNADNNTIKNCSINADINTNSGDFAGVVINGNDTYSTDGYNALCDGNTVIHNTISGGFYGIVVCGNSSTPNNNITIADNEIRDTYNYGVRAENTNRLIIEHNNISQPTRVNLSNGTGWAFIGIYIGGNTTNARISENSIHDIAATTPGNTGTMYGIYFYYTDATASNFNIVYNNLIYNFNSSGIFYGIANGSSDYVQCFHNTISFDNTANISKSATYAFYQTVSASGLQFMNNLVSLTRGGGATNYCIYMGTAATTYESNNNDFYTGNIATTNVGYNGSARATLANWRTATGKDAASFNENPLFRRPSENNFIPNSGVINDKGTYVGVSYDVAGNVRNNSIPDIGAYEYNLLACANPPAAATVVVAENPVCTQSIVALNLLGGDLGSGLSYQWQSSSDNSQWANITGGNGIKVNVIQTQDTWYRVISTCGTDNTPSAGIKVNTLQRISGNFTINKNQASGGTNFQSFNEAWNAIRCGINGPVVFDVVAGSGPYNEQLILGPVAGSSDLNTITFNGHGNSLSYTSSSPTQRAVIKLSGAEHFIFNDLVITATGNLGSQYGYTVHLTGKASYNIIRNCKIYTDTTNTNFNYAGIAVSGSDVDATAANSGCLFNIFEDNIINGGFYGVALAANDTGTVIRRNVITNFYRFGIYRGNSDRAVIDSNLISCPTRTNTTQFYGIYVIGAQSSLNITRNRIFNPFGGNPESTEDIYGIYLTAADAIAGRETIISNNLFYNVSGQGSVYALYNNGSDRAWYFHNTINVDGAISAGSNYATYGFYQTTTAGALRFSNNIISLNRAGAGSKYAMYMNAPASVMLSDYNDLYINEELEGNKYVGYKTSEKKSMFDWQQAGYDAHSTIVDPAYVSVATNNLIPQNPVINNAGVDLAGLVNSDAVAVARNTSTPDLGAYEFTPPACVTPPVAGKVVASDSVICITTSIVLNVKGNSFGSQQTYQWQAASKKDGAFSAISGAAASPVHTIQPTETLFYRLAVTCGAMTAYSDTFRIAVNEALPGGEYIIDTNGTGHFLNFNEARIAMTCGIKGPVVFNVIPVSKVYNERLVLDSIKGTSAANTITFKGNGNTLKFASDISEERAVITLNGTDYVTFDNLKINAAEGAYGWGAWLTNNATHNTFSHCRIELPVTGTTQNYAGIVIGGTATNATSSSISNCNYNTVQADTIVGGYYGVTMHGYSSALLAGNSVIDNIITNFYMTGVFVGYSEDARIDGNDFTRPDRTESGTISVIETSYSIPGLSISKNRIHNTSDANTTNSSGFYGIELSSYNGPAEKPIVISNNLMYKIRNGSSQYGIYNGACSNVKLYHNTFSLDHTTSASTGITAAFYQFGSPTGTELKNNIFTISRGGTGDKLGIYITTSNIPFVSDNNVIWLSGNGNKYWGRYGSGTNVNFVNRSDWYTRTLADNNSKDLYPVYQDTANNNFKPTLASIDNMGVGVGVTTDIFNTGRSSVRPDVGAIEFVLAPCITPPAPGVAAVTPASGICMGTEVALSLTGNTEGGGQKYVWQRAAAATGPWTDISDSLDVSSLKYELATTDTYFRAAVVCGTGVAYSDPAILTLNAGFAAGDYTIDPAQPAGGSNFTNFKDAIAAMACGITGHVRFLVAPGMYSERVTVPKIPGTSANATVTFLSKDQVAASVALVTPCTQDSNYVVRLNSTNYIAFKHLTIVAQSENGAYGRGVEFTGTSSFDNISHCVIYTPVTGRISNTVAGVFGETLWGTDNVISHNVINNGAAGIYLNGVQKEAQRFSLDSNTFSGTYYYDIFVSYITRISASGNTITRSGMMNSTSYGILADHCDSVLNFRNNTIHISNTNTLVYGIELLSCLGDTVYNSNISGNRILAVEDNTGSISGLYIAASRYANVMNNVVNVKTTGEVESYGINAVSVRGLYMFNNSVWNQSPAAAGCAAFVSLLNVQPDVRSIPKDRLYLYNNIFANTGSGKAANIADYDGALATSDYNMYYTEGAVPLARGSYNYTTLAEWRSRYNIDYNSLFYKPVFENEWLAPALANPEVWAMHGRGVQSPVNNTDINGNGRPTTRPAGVPDLGAYEFLPTVQPLLLTATPATPAPGITQIFTLGTDTVTKVTWGTKVPATVEARRYSGVAPAGLTPGQQYMYFYTAFTTTGDEPAGHTVQQSYFDSWLGTVEKEKTLKLGMSNNAAWNINARSSADIYSNVLKDTGLARLHQFTGLTDGKEDPVPPVVISPADTSNLGTQFWTAYGHSFSFEQQNDQAMVLYFSATNKPAHIIVRVNGTSWTREYNVPAYSTVFSDSIPRMGPADARLMNEGWSDRGISIASDVPVAAYARIAPRIPTAIGQYSNSSGMTSLLPVGTYGYDYTAMAYTQNFQTNAHSWFYVVAAYDSTVVEITPSQPTFNGRPANTPFKVQLMKGEVYQVFGGNYDVENGYDITGSRVRSVINESGKCYPVAVFSGSSGTSVNCNNNVTGNIDNLFQQNLPTKAWGKRYLTTPTASSVSVALTNPAIYRVLVKDPATKVTRNGSPLSGIINNTYYQIESLSGEYIEADKPIMVAQYIPSPGTVCGYAGQGDPDMFYLTPLEAAVKETVFPRILTGRISNQYLSLIIPDEGLKTLSIDGSSGYDYAAPHTTMPGYTVVVKKWTNSLGSVVVRSDSAFTGFAYGLGDNESYAFNLGRMINGESVRTGLSNNNDTAGGINAYTCVGSPFKFRFRTSMQPDKIEWKLADVPHITPGSNVVVNNPKASDTVIINGVAYYEYSLDGNYVIDSAGDYQVNVKITSGEIEACGAMLNLVIPVKVVAAPKVDFSVAGNCAGGIVTFKGTADIFNNIDVARWSWDLGTPGAAAAHQDTAYKYAQTGTYQVKLTVTDVNGCIADTVKAVTVGDGPAVTMVSPQVVICPGTAASLEVASPVAGANYNWYNANTGGTPVHTGSSWNIPGVNGAVSYWVESELNGCVSAQRKEVAVQMAAPLETPVVKVLTTGAHEVTFGWAAINGATAYEVSLNNSAAWQTPSSGTLGLTHTVSGLGVGEEVTLKVRVIGGCEPVVSAAADTTTVTDEIFIPNSFSPNNNGPVENETFRIYGNAIKEMRLMIFNQWGEKVFESKNQNEGWDGRYKGKPQPSGVYIYVVEIVRTNNQRQLKKGTINLVR</sequence>
<dbReference type="InterPro" id="IPR026341">
    <property type="entry name" value="T9SS_type_B"/>
</dbReference>
<dbReference type="SUPFAM" id="SSF51126">
    <property type="entry name" value="Pectin lyase-like"/>
    <property type="match status" value="5"/>
</dbReference>
<dbReference type="InterPro" id="IPR011050">
    <property type="entry name" value="Pectin_lyase_fold/virulence"/>
</dbReference>
<dbReference type="SMART" id="SM00089">
    <property type="entry name" value="PKD"/>
    <property type="match status" value="1"/>
</dbReference>
<evidence type="ECO:0000259" key="2">
    <source>
        <dbReference type="PROSITE" id="PS50093"/>
    </source>
</evidence>
<feature type="signal peptide" evidence="1">
    <location>
        <begin position="1"/>
        <end position="35"/>
    </location>
</feature>
<keyword evidence="1" id="KW-0732">Signal</keyword>
<dbReference type="SUPFAM" id="SSF49299">
    <property type="entry name" value="PKD domain"/>
    <property type="match status" value="1"/>
</dbReference>
<dbReference type="Pfam" id="PF18911">
    <property type="entry name" value="PKD_4"/>
    <property type="match status" value="1"/>
</dbReference>
<keyword evidence="4" id="KW-1185">Reference proteome</keyword>
<dbReference type="InterPro" id="IPR044023">
    <property type="entry name" value="Ig_7"/>
</dbReference>
<organism evidence="3 4">
    <name type="scientific">Filimonas effusa</name>
    <dbReference type="NCBI Taxonomy" id="2508721"/>
    <lineage>
        <taxon>Bacteria</taxon>
        <taxon>Pseudomonadati</taxon>
        <taxon>Bacteroidota</taxon>
        <taxon>Chitinophagia</taxon>
        <taxon>Chitinophagales</taxon>
        <taxon>Chitinophagaceae</taxon>
        <taxon>Filimonas</taxon>
    </lineage>
</organism>
<dbReference type="Proteomes" id="UP000290545">
    <property type="component" value="Unassembled WGS sequence"/>
</dbReference>
<proteinExistence type="predicted"/>
<gene>
    <name evidence="3" type="ORF">ESB13_12480</name>
</gene>
<feature type="domain" description="PKD" evidence="2">
    <location>
        <begin position="3068"/>
        <end position="3116"/>
    </location>
</feature>
<dbReference type="SMART" id="SM00710">
    <property type="entry name" value="PbH1"/>
    <property type="match status" value="24"/>
</dbReference>
<evidence type="ECO:0000313" key="3">
    <source>
        <dbReference type="EMBL" id="RXK82938.1"/>
    </source>
</evidence>
<accession>A0A4Q1D3P0</accession>
<dbReference type="Gene3D" id="2.160.20.10">
    <property type="entry name" value="Single-stranded right-handed beta-helix, Pectin lyase-like"/>
    <property type="match status" value="4"/>
</dbReference>
<name>A0A4Q1D3P0_9BACT</name>
<dbReference type="Pfam" id="PF13585">
    <property type="entry name" value="CHU_C"/>
    <property type="match status" value="1"/>
</dbReference>
<evidence type="ECO:0000313" key="4">
    <source>
        <dbReference type="Proteomes" id="UP000290545"/>
    </source>
</evidence>
<dbReference type="InterPro" id="IPR035986">
    <property type="entry name" value="PKD_dom_sf"/>
</dbReference>
<dbReference type="Pfam" id="PF17517">
    <property type="entry name" value="IgGFc_binding"/>
    <property type="match status" value="1"/>
</dbReference>
<evidence type="ECO:0000256" key="1">
    <source>
        <dbReference type="SAM" id="SignalP"/>
    </source>
</evidence>
<dbReference type="NCBIfam" id="TIGR04131">
    <property type="entry name" value="Bac_Flav_CTERM"/>
    <property type="match status" value="1"/>
</dbReference>
<reference evidence="3 4" key="1">
    <citation type="submission" date="2019-01" db="EMBL/GenBank/DDBJ databases">
        <title>Filimonas sp. strain TTM-71.</title>
        <authorList>
            <person name="Chen W.-M."/>
        </authorList>
    </citation>
    <scope>NUCLEOTIDE SEQUENCE [LARGE SCALE GENOMIC DNA]</scope>
    <source>
        <strain evidence="3 4">TTM-71</strain>
    </source>
</reference>
<dbReference type="InterPro" id="IPR013783">
    <property type="entry name" value="Ig-like_fold"/>
</dbReference>
<dbReference type="PROSITE" id="PS50093">
    <property type="entry name" value="PKD"/>
    <property type="match status" value="1"/>
</dbReference>
<dbReference type="CDD" id="cd00146">
    <property type="entry name" value="PKD"/>
    <property type="match status" value="1"/>
</dbReference>
<dbReference type="OrthoDB" id="599561at2"/>